<reference evidence="9" key="1">
    <citation type="journal article" date="2019" name="Int. J. Syst. Evol. Microbiol.">
        <title>The Global Catalogue of Microorganisms (GCM) 10K type strain sequencing project: providing services to taxonomists for standard genome sequencing and annotation.</title>
        <authorList>
            <consortium name="The Broad Institute Genomics Platform"/>
            <consortium name="The Broad Institute Genome Sequencing Center for Infectious Disease"/>
            <person name="Wu L."/>
            <person name="Ma J."/>
        </authorList>
    </citation>
    <scope>NUCLEOTIDE SEQUENCE [LARGE SCALE GENOMIC DNA]</scope>
    <source>
        <strain evidence="9">NBRC 108894</strain>
    </source>
</reference>
<organism evidence="8 9">
    <name type="scientific">Pseudolysinimonas kribbensis</name>
    <dbReference type="NCBI Taxonomy" id="433641"/>
    <lineage>
        <taxon>Bacteria</taxon>
        <taxon>Bacillati</taxon>
        <taxon>Actinomycetota</taxon>
        <taxon>Actinomycetes</taxon>
        <taxon>Micrococcales</taxon>
        <taxon>Microbacteriaceae</taxon>
        <taxon>Pseudolysinimonas</taxon>
    </lineage>
</organism>
<dbReference type="PANTHER" id="PTHR42973:SF39">
    <property type="entry name" value="FAD-BINDING PCMH-TYPE DOMAIN-CONTAINING PROTEIN"/>
    <property type="match status" value="1"/>
</dbReference>
<dbReference type="InterPro" id="IPR016166">
    <property type="entry name" value="FAD-bd_PCMH"/>
</dbReference>
<evidence type="ECO:0000313" key="8">
    <source>
        <dbReference type="EMBL" id="GMA95072.1"/>
    </source>
</evidence>
<gene>
    <name evidence="8" type="ORF">GCM10025881_18960</name>
</gene>
<dbReference type="Pfam" id="PF01565">
    <property type="entry name" value="FAD_binding_4"/>
    <property type="match status" value="1"/>
</dbReference>
<evidence type="ECO:0000256" key="5">
    <source>
        <dbReference type="ARBA" id="ARBA00023002"/>
    </source>
</evidence>
<keyword evidence="9" id="KW-1185">Reference proteome</keyword>
<dbReference type="InterPro" id="IPR050416">
    <property type="entry name" value="FAD-linked_Oxidoreductase"/>
</dbReference>
<evidence type="ECO:0000256" key="6">
    <source>
        <dbReference type="SAM" id="MobiDB-lite"/>
    </source>
</evidence>
<evidence type="ECO:0000256" key="1">
    <source>
        <dbReference type="ARBA" id="ARBA00001974"/>
    </source>
</evidence>
<comment type="similarity">
    <text evidence="2">Belongs to the oxygen-dependent FAD-linked oxidoreductase family.</text>
</comment>
<dbReference type="PROSITE" id="PS00862">
    <property type="entry name" value="OX2_COVAL_FAD"/>
    <property type="match status" value="1"/>
</dbReference>
<dbReference type="InterPro" id="IPR016169">
    <property type="entry name" value="FAD-bd_PCMH_sub2"/>
</dbReference>
<dbReference type="Gene3D" id="3.30.43.10">
    <property type="entry name" value="Uridine Diphospho-n-acetylenolpyruvylglucosamine Reductase, domain 2"/>
    <property type="match status" value="1"/>
</dbReference>
<feature type="region of interest" description="Disordered" evidence="6">
    <location>
        <begin position="430"/>
        <end position="479"/>
    </location>
</feature>
<proteinExistence type="inferred from homology"/>
<comment type="caution">
    <text evidence="8">The sequence shown here is derived from an EMBL/GenBank/DDBJ whole genome shotgun (WGS) entry which is preliminary data.</text>
</comment>
<evidence type="ECO:0000256" key="3">
    <source>
        <dbReference type="ARBA" id="ARBA00022630"/>
    </source>
</evidence>
<dbReference type="InterPro" id="IPR036318">
    <property type="entry name" value="FAD-bd_PCMH-like_sf"/>
</dbReference>
<dbReference type="Gene3D" id="3.30.465.10">
    <property type="match status" value="1"/>
</dbReference>
<dbReference type="SUPFAM" id="SSF56176">
    <property type="entry name" value="FAD-binding/transporter-associated domain-like"/>
    <property type="match status" value="1"/>
</dbReference>
<evidence type="ECO:0000256" key="2">
    <source>
        <dbReference type="ARBA" id="ARBA00005466"/>
    </source>
</evidence>
<comment type="cofactor">
    <cofactor evidence="1">
        <name>FAD</name>
        <dbReference type="ChEBI" id="CHEBI:57692"/>
    </cofactor>
</comment>
<name>A0ABQ6K8C2_9MICO</name>
<feature type="domain" description="FAD-binding PCMH-type" evidence="7">
    <location>
        <begin position="24"/>
        <end position="192"/>
    </location>
</feature>
<dbReference type="Proteomes" id="UP001157034">
    <property type="component" value="Unassembled WGS sequence"/>
</dbReference>
<dbReference type="RefSeq" id="WP_284253920.1">
    <property type="nucleotide sequence ID" value="NZ_BSVB01000001.1"/>
</dbReference>
<feature type="compositionally biased region" description="Low complexity" evidence="6">
    <location>
        <begin position="445"/>
        <end position="467"/>
    </location>
</feature>
<accession>A0ABQ6K8C2</accession>
<dbReference type="PROSITE" id="PS51387">
    <property type="entry name" value="FAD_PCMH"/>
    <property type="match status" value="1"/>
</dbReference>
<dbReference type="InterPro" id="IPR016167">
    <property type="entry name" value="FAD-bd_PCMH_sub1"/>
</dbReference>
<dbReference type="PANTHER" id="PTHR42973">
    <property type="entry name" value="BINDING OXIDOREDUCTASE, PUTATIVE (AFU_ORTHOLOGUE AFUA_1G17690)-RELATED"/>
    <property type="match status" value="1"/>
</dbReference>
<dbReference type="Gene3D" id="3.40.462.20">
    <property type="match status" value="1"/>
</dbReference>
<evidence type="ECO:0000259" key="7">
    <source>
        <dbReference type="PROSITE" id="PS51387"/>
    </source>
</evidence>
<keyword evidence="4" id="KW-0274">FAD</keyword>
<dbReference type="InterPro" id="IPR006093">
    <property type="entry name" value="Oxy_OxRdtase_FAD_BS"/>
</dbReference>
<evidence type="ECO:0000256" key="4">
    <source>
        <dbReference type="ARBA" id="ARBA00022827"/>
    </source>
</evidence>
<dbReference type="InterPro" id="IPR006094">
    <property type="entry name" value="Oxid_FAD_bind_N"/>
</dbReference>
<evidence type="ECO:0000313" key="9">
    <source>
        <dbReference type="Proteomes" id="UP001157034"/>
    </source>
</evidence>
<protein>
    <submittedName>
        <fullName evidence="8">FAD-linked oxidase</fullName>
    </submittedName>
</protein>
<keyword evidence="3" id="KW-0285">Flavoprotein</keyword>
<keyword evidence="5" id="KW-0560">Oxidoreductase</keyword>
<sequence length="479" mass="48719">MSGSVLVPADDGYAAACTGFNLAVVPRPDAVLVARDEADVAAGVRFARDTGLAIRVIATGHGAAPVPDGGLLINVSGLDSVSVEPFARTATVGGGAPWREVVAQAAPHGLAPITGSSAGVGAVGFLLGGGLGPLSRHFGVGSDQLVSARIVTGSGEVVTASADENPDLFWALRGGKSGLGIVTSATVRLVEVAELYGGALLFDANDARAVLTGWLAWGADADARITTSVAVMRFPDLDEVPPPLRGRHLVSVRFAAPVDAASGEQLAAPLRALAPVYLDALGPLPIAEIAKVHSDPDGPLPGWMRGIMLGELDERFVDALLGLVGAGTESPFLGVEVRQLGGAVADPSGDSAMGGRENPFTLSVIGAPNPALFATVLPGAFAGLRARLGEWIAPTTTINWLGESEDPTEYRSAWSPAAFARLAEVRRRYDPSGCSRSGRRRREAQASAASSASSARSASSVSPARRSPVVGPATASAAA</sequence>
<dbReference type="EMBL" id="BSVB01000001">
    <property type="protein sequence ID" value="GMA95072.1"/>
    <property type="molecule type" value="Genomic_DNA"/>
</dbReference>